<keyword evidence="6" id="KW-0808">Transferase</keyword>
<evidence type="ECO:0000313" key="8">
    <source>
        <dbReference type="EMBL" id="MEI4463651.1"/>
    </source>
</evidence>
<evidence type="ECO:0000313" key="9">
    <source>
        <dbReference type="Proteomes" id="UP000053797"/>
    </source>
</evidence>
<dbReference type="GO" id="GO:0004671">
    <property type="term" value="F:protein C-terminal S-isoprenylcysteine carboxyl O-methyltransferase activity"/>
    <property type="evidence" value="ECO:0007669"/>
    <property type="project" value="UniProtKB-EC"/>
</dbReference>
<dbReference type="Proteomes" id="UP001387110">
    <property type="component" value="Unassembled WGS sequence"/>
</dbReference>
<dbReference type="EC" id="2.1.1.100" evidence="8"/>
<dbReference type="Proteomes" id="UP000072605">
    <property type="component" value="Unassembled WGS sequence"/>
</dbReference>
<comment type="subcellular location">
    <subcellularLocation>
        <location evidence="1">Membrane</location>
        <topology evidence="1">Multi-pass membrane protein</topology>
    </subcellularLocation>
</comment>
<proteinExistence type="predicted"/>
<dbReference type="InterPro" id="IPR007269">
    <property type="entry name" value="ICMT_MeTrfase"/>
</dbReference>
<evidence type="ECO:0000313" key="11">
    <source>
        <dbReference type="Proteomes" id="UP001387110"/>
    </source>
</evidence>
<gene>
    <name evidence="6" type="ORF">AS033_13245</name>
    <name evidence="7" type="ORF">RSA11_12295</name>
    <name evidence="8" type="ORF">SZL87_14590</name>
</gene>
<evidence type="ECO:0000313" key="6">
    <source>
        <dbReference type="EMBL" id="KSU48099.1"/>
    </source>
</evidence>
<dbReference type="EMBL" id="JBAWKY010000005">
    <property type="protein sequence ID" value="MEI4463651.1"/>
    <property type="molecule type" value="Genomic_DNA"/>
</dbReference>
<dbReference type="EMBL" id="LDQV01000028">
    <property type="protein sequence ID" value="KTR25983.1"/>
    <property type="molecule type" value="Genomic_DNA"/>
</dbReference>
<keyword evidence="6" id="KW-0489">Methyltransferase</keyword>
<evidence type="ECO:0000313" key="10">
    <source>
        <dbReference type="Proteomes" id="UP000072605"/>
    </source>
</evidence>
<keyword evidence="3 5" id="KW-1133">Transmembrane helix</keyword>
<feature type="transmembrane region" description="Helical" evidence="5">
    <location>
        <begin position="133"/>
        <end position="151"/>
    </location>
</feature>
<evidence type="ECO:0000256" key="1">
    <source>
        <dbReference type="ARBA" id="ARBA00004141"/>
    </source>
</evidence>
<dbReference type="Proteomes" id="UP000053797">
    <property type="component" value="Unassembled WGS sequence"/>
</dbReference>
<accession>A0A0V8GCW4</accession>
<dbReference type="PANTHER" id="PTHR12714">
    <property type="entry name" value="PROTEIN-S ISOPRENYLCYSTEINE O-METHYLTRANSFERASE"/>
    <property type="match status" value="1"/>
</dbReference>
<dbReference type="AlphaFoldDB" id="A0A0V8GCW4"/>
<evidence type="ECO:0000256" key="2">
    <source>
        <dbReference type="ARBA" id="ARBA00022692"/>
    </source>
</evidence>
<protein>
    <submittedName>
        <fullName evidence="6">Isoprenylcysteine carboxyl methyltransferase</fullName>
    </submittedName>
    <submittedName>
        <fullName evidence="8">Isoprenylcysteine carboxylmethyltransferase family protein</fullName>
        <ecNumber evidence="8">2.1.1.100</ecNumber>
        <ecNumber evidence="8">2.1.1.334</ecNumber>
    </submittedName>
</protein>
<dbReference type="Pfam" id="PF04140">
    <property type="entry name" value="ICMT"/>
    <property type="match status" value="1"/>
</dbReference>
<evidence type="ECO:0000256" key="4">
    <source>
        <dbReference type="ARBA" id="ARBA00023136"/>
    </source>
</evidence>
<name>A0A0V8GCW4_9BACL</name>
<evidence type="ECO:0000256" key="3">
    <source>
        <dbReference type="ARBA" id="ARBA00022989"/>
    </source>
</evidence>
<dbReference type="EMBL" id="LNQL01000005">
    <property type="protein sequence ID" value="KSU48099.1"/>
    <property type="molecule type" value="Genomic_DNA"/>
</dbReference>
<dbReference type="EC" id="2.1.1.334" evidence="8"/>
<feature type="transmembrane region" description="Helical" evidence="5">
    <location>
        <begin position="62"/>
        <end position="82"/>
    </location>
</feature>
<keyword evidence="4 5" id="KW-0472">Membrane</keyword>
<evidence type="ECO:0000313" key="7">
    <source>
        <dbReference type="EMBL" id="KTR25983.1"/>
    </source>
</evidence>
<reference evidence="7 10" key="2">
    <citation type="journal article" date="2016" name="Front. Microbiol.">
        <title>Genomic Resource of Rice Seed Associated Bacteria.</title>
        <authorList>
            <person name="Midha S."/>
            <person name="Bansal K."/>
            <person name="Sharma S."/>
            <person name="Kumar N."/>
            <person name="Patil P.P."/>
            <person name="Chaudhry V."/>
            <person name="Patil P.B."/>
        </authorList>
    </citation>
    <scope>NUCLEOTIDE SEQUENCE [LARGE SCALE GENOMIC DNA]</scope>
    <source>
        <strain evidence="7 10">RSA11</strain>
    </source>
</reference>
<dbReference type="PANTHER" id="PTHR12714:SF9">
    <property type="entry name" value="PROTEIN-S-ISOPRENYLCYSTEINE O-METHYLTRANSFERASE"/>
    <property type="match status" value="1"/>
</dbReference>
<feature type="transmembrane region" description="Helical" evidence="5">
    <location>
        <begin position="36"/>
        <end position="56"/>
    </location>
</feature>
<reference evidence="8 11" key="3">
    <citation type="submission" date="2023-12" db="EMBL/GenBank/DDBJ databases">
        <authorList>
            <person name="Easwaran N."/>
            <person name="Lazarus H.P.S."/>
        </authorList>
    </citation>
    <scope>NUCLEOTIDE SEQUENCE [LARGE SCALE GENOMIC DNA]</scope>
    <source>
        <strain evidence="8 11">VIT-2023</strain>
    </source>
</reference>
<organism evidence="6 9">
    <name type="scientific">Exiguobacterium indicum</name>
    <dbReference type="NCBI Taxonomy" id="296995"/>
    <lineage>
        <taxon>Bacteria</taxon>
        <taxon>Bacillati</taxon>
        <taxon>Bacillota</taxon>
        <taxon>Bacilli</taxon>
        <taxon>Bacillales</taxon>
        <taxon>Bacillales Family XII. Incertae Sedis</taxon>
        <taxon>Exiguobacterium</taxon>
    </lineage>
</organism>
<reference evidence="6 9" key="1">
    <citation type="journal article" date="2015" name="Int. J. Syst. Evol. Microbiol.">
        <title>Exiguobacterium enclense sp. nov., isolated from sediment.</title>
        <authorList>
            <person name="Dastager S.G."/>
            <person name="Mawlankar R."/>
            <person name="Sonalkar V.V."/>
            <person name="Thorat M.N."/>
            <person name="Mual P."/>
            <person name="Verma A."/>
            <person name="Krishnamurthi S."/>
            <person name="Tang S.K."/>
            <person name="Li W.J."/>
        </authorList>
    </citation>
    <scope>NUCLEOTIDE SEQUENCE [LARGE SCALE GENOMIC DNA]</scope>
    <source>
        <strain evidence="6 9">NIO-1109</strain>
    </source>
</reference>
<dbReference type="GO" id="GO:0032259">
    <property type="term" value="P:methylation"/>
    <property type="evidence" value="ECO:0007669"/>
    <property type="project" value="UniProtKB-KW"/>
</dbReference>
<dbReference type="GeneID" id="90838300"/>
<evidence type="ECO:0000256" key="5">
    <source>
        <dbReference type="SAM" id="Phobius"/>
    </source>
</evidence>
<keyword evidence="2 5" id="KW-0812">Transmembrane</keyword>
<comment type="caution">
    <text evidence="6">The sequence shown here is derived from an EMBL/GenBank/DDBJ whole genome shotgun (WGS) entry which is preliminary data.</text>
</comment>
<dbReference type="RefSeq" id="WP_023467151.1">
    <property type="nucleotide sequence ID" value="NZ_FMYN01000005.1"/>
</dbReference>
<sequence length="181" mass="20726">MSLWEWIFSIGSICWIGEMIRFRNRSESKSGAAEQVSFYLIFLVLSGTIVCAFLFANETVSSVMRISSCILLWCGVSLRLWGILHLKQQFTRHVVVASGDQLVSSGPYRFLRHPLYSGLLLITMSFPLFTGQFGLFILSGLLMFIFLLYRIRIEEAMLTKGFGPAYTVWAAKRKRLIPFIY</sequence>
<dbReference type="Gene3D" id="1.20.120.1630">
    <property type="match status" value="1"/>
</dbReference>
<dbReference type="GO" id="GO:0016020">
    <property type="term" value="C:membrane"/>
    <property type="evidence" value="ECO:0007669"/>
    <property type="project" value="UniProtKB-SubCell"/>
</dbReference>
<keyword evidence="11" id="KW-1185">Reference proteome</keyword>